<protein>
    <recommendedName>
        <fullName evidence="5">FAD/NAD(P)-binding domain-containing protein</fullName>
    </recommendedName>
</protein>
<keyword evidence="2" id="KW-0285">Flavoprotein</keyword>
<dbReference type="Gene3D" id="3.50.50.100">
    <property type="match status" value="1"/>
</dbReference>
<dbReference type="PRINTS" id="PR00368">
    <property type="entry name" value="FADPNR"/>
</dbReference>
<keyword evidence="4" id="KW-0560">Oxidoreductase</keyword>
<accession>A0A7S4EDU2</accession>
<name>A0A7S4EDU2_9STRA</name>
<feature type="domain" description="FAD/NAD(P)-binding" evidence="5">
    <location>
        <begin position="3"/>
        <end position="258"/>
    </location>
</feature>
<reference evidence="6" key="1">
    <citation type="submission" date="2021-01" db="EMBL/GenBank/DDBJ databases">
        <authorList>
            <person name="Corre E."/>
            <person name="Pelletier E."/>
            <person name="Niang G."/>
            <person name="Scheremetjew M."/>
            <person name="Finn R."/>
            <person name="Kale V."/>
            <person name="Holt S."/>
            <person name="Cochrane G."/>
            <person name="Meng A."/>
            <person name="Brown T."/>
            <person name="Cohen L."/>
        </authorList>
    </citation>
    <scope>NUCLEOTIDE SEQUENCE</scope>
    <source>
        <strain evidence="6">CCMP1756</strain>
    </source>
</reference>
<reference evidence="7" key="2">
    <citation type="submission" date="2021-11" db="EMBL/GenBank/DDBJ databases">
        <authorList>
            <consortium name="Genoscope - CEA"/>
            <person name="William W."/>
        </authorList>
    </citation>
    <scope>NUCLEOTIDE SEQUENCE</scope>
</reference>
<dbReference type="OrthoDB" id="202203at2759"/>
<evidence type="ECO:0000313" key="7">
    <source>
        <dbReference type="EMBL" id="CAH0371971.1"/>
    </source>
</evidence>
<evidence type="ECO:0000256" key="4">
    <source>
        <dbReference type="ARBA" id="ARBA00023002"/>
    </source>
</evidence>
<dbReference type="Proteomes" id="UP000789595">
    <property type="component" value="Unassembled WGS sequence"/>
</dbReference>
<proteinExistence type="inferred from homology"/>
<dbReference type="GO" id="GO:0005737">
    <property type="term" value="C:cytoplasm"/>
    <property type="evidence" value="ECO:0007669"/>
    <property type="project" value="TreeGrafter"/>
</dbReference>
<keyword evidence="8" id="KW-1185">Reference proteome</keyword>
<dbReference type="SUPFAM" id="SSF51905">
    <property type="entry name" value="FAD/NAD(P)-binding domain"/>
    <property type="match status" value="2"/>
</dbReference>
<dbReference type="GO" id="GO:0050660">
    <property type="term" value="F:flavin adenine dinucleotide binding"/>
    <property type="evidence" value="ECO:0007669"/>
    <property type="project" value="TreeGrafter"/>
</dbReference>
<dbReference type="Pfam" id="PF07992">
    <property type="entry name" value="Pyr_redox_2"/>
    <property type="match status" value="1"/>
</dbReference>
<dbReference type="InterPro" id="IPR036188">
    <property type="entry name" value="FAD/NAD-bd_sf"/>
</dbReference>
<gene>
    <name evidence="6" type="ORF">PCAL00307_LOCUS22255</name>
    <name evidence="7" type="ORF">PECAL_3P19430</name>
</gene>
<dbReference type="PANTHER" id="PTHR43735:SF3">
    <property type="entry name" value="FERROPTOSIS SUPPRESSOR PROTEIN 1"/>
    <property type="match status" value="1"/>
</dbReference>
<comment type="similarity">
    <text evidence="1">Belongs to the FAD-dependent oxidoreductase family.</text>
</comment>
<dbReference type="AlphaFoldDB" id="A0A7S4EDU2"/>
<dbReference type="PANTHER" id="PTHR43735">
    <property type="entry name" value="APOPTOSIS-INDUCING FACTOR 1"/>
    <property type="match status" value="1"/>
</dbReference>
<dbReference type="InterPro" id="IPR023753">
    <property type="entry name" value="FAD/NAD-binding_dom"/>
</dbReference>
<evidence type="ECO:0000259" key="5">
    <source>
        <dbReference type="Pfam" id="PF07992"/>
    </source>
</evidence>
<sequence>MPRVVVVGASFAGLYAAKGLRRVADVVLIDASDEWEFTPGVHEVLGGRRKAETILTSFHDALPGVEFVKGVAVAAHEREVHVECDGERKRVPYDHLIVCVGCAYARPIKAQLASLDRRAQLAGAQRELGDASSVLVVGGGAVGVEVAGELAANHTVTLTARESELVRDLPEAARRYALEALRSKNVRVKLNGEEERGSFDARVACYGARPRTGWLATFVDRDARGFVRVDDRFRTSMKNVWAAGDCVAKDADQYLAAYAHFEGEYVALMVASEILGKAPPGAYVPPARIVALALGPDDGVLCYGRVVVLKGRAVPWVKALVERWVVRLWPLPYELFRRLPALA</sequence>
<dbReference type="GO" id="GO:0004174">
    <property type="term" value="F:electron-transferring-flavoprotein dehydrogenase activity"/>
    <property type="evidence" value="ECO:0007669"/>
    <property type="project" value="TreeGrafter"/>
</dbReference>
<evidence type="ECO:0000256" key="1">
    <source>
        <dbReference type="ARBA" id="ARBA00006442"/>
    </source>
</evidence>
<dbReference type="EMBL" id="CAKKNE010000003">
    <property type="protein sequence ID" value="CAH0371971.1"/>
    <property type="molecule type" value="Genomic_DNA"/>
</dbReference>
<organism evidence="6">
    <name type="scientific">Pelagomonas calceolata</name>
    <dbReference type="NCBI Taxonomy" id="35677"/>
    <lineage>
        <taxon>Eukaryota</taxon>
        <taxon>Sar</taxon>
        <taxon>Stramenopiles</taxon>
        <taxon>Ochrophyta</taxon>
        <taxon>Pelagophyceae</taxon>
        <taxon>Pelagomonadales</taxon>
        <taxon>Pelagomonadaceae</taxon>
        <taxon>Pelagomonas</taxon>
    </lineage>
</organism>
<evidence type="ECO:0000313" key="8">
    <source>
        <dbReference type="Proteomes" id="UP000789595"/>
    </source>
</evidence>
<evidence type="ECO:0000313" key="6">
    <source>
        <dbReference type="EMBL" id="CAE0706804.1"/>
    </source>
</evidence>
<evidence type="ECO:0000256" key="3">
    <source>
        <dbReference type="ARBA" id="ARBA00022827"/>
    </source>
</evidence>
<evidence type="ECO:0000256" key="2">
    <source>
        <dbReference type="ARBA" id="ARBA00022630"/>
    </source>
</evidence>
<keyword evidence="3" id="KW-0274">FAD</keyword>
<dbReference type="EMBL" id="HBIW01025798">
    <property type="protein sequence ID" value="CAE0706804.1"/>
    <property type="molecule type" value="Transcribed_RNA"/>
</dbReference>